<evidence type="ECO:0000256" key="1">
    <source>
        <dbReference type="SAM" id="MobiDB-lite"/>
    </source>
</evidence>
<reference evidence="2 3" key="1">
    <citation type="journal article" date="2019" name="Sci. Rep.">
        <title>Orb-weaving spider Araneus ventricosus genome elucidates the spidroin gene catalogue.</title>
        <authorList>
            <person name="Kono N."/>
            <person name="Nakamura H."/>
            <person name="Ohtoshi R."/>
            <person name="Moran D.A.P."/>
            <person name="Shinohara A."/>
            <person name="Yoshida Y."/>
            <person name="Fujiwara M."/>
            <person name="Mori M."/>
            <person name="Tomita M."/>
            <person name="Arakawa K."/>
        </authorList>
    </citation>
    <scope>NUCLEOTIDE SEQUENCE [LARGE SCALE GENOMIC DNA]</scope>
</reference>
<comment type="caution">
    <text evidence="2">The sequence shown here is derived from an EMBL/GenBank/DDBJ whole genome shotgun (WGS) entry which is preliminary data.</text>
</comment>
<protein>
    <submittedName>
        <fullName evidence="2">Uncharacterized protein</fullName>
    </submittedName>
</protein>
<organism evidence="2 3">
    <name type="scientific">Araneus ventricosus</name>
    <name type="common">Orbweaver spider</name>
    <name type="synonym">Epeira ventricosa</name>
    <dbReference type="NCBI Taxonomy" id="182803"/>
    <lineage>
        <taxon>Eukaryota</taxon>
        <taxon>Metazoa</taxon>
        <taxon>Ecdysozoa</taxon>
        <taxon>Arthropoda</taxon>
        <taxon>Chelicerata</taxon>
        <taxon>Arachnida</taxon>
        <taxon>Araneae</taxon>
        <taxon>Araneomorphae</taxon>
        <taxon>Entelegynae</taxon>
        <taxon>Araneoidea</taxon>
        <taxon>Araneidae</taxon>
        <taxon>Araneus</taxon>
    </lineage>
</organism>
<proteinExistence type="predicted"/>
<sequence length="87" mass="10155">MKKEWIMSGRRKQREKDCRTVRKHSSQQAHISDKEFTYIKTGKSDDDSNCAESTVHHVSTNAIQTQEALASRRTKNRVFNHQPLTRV</sequence>
<name>A0A4Y2GTC1_ARAVE</name>
<gene>
    <name evidence="2" type="ORF">AVEN_43475_1</name>
</gene>
<dbReference type="Proteomes" id="UP000499080">
    <property type="component" value="Unassembled WGS sequence"/>
</dbReference>
<feature type="region of interest" description="Disordered" evidence="1">
    <location>
        <begin position="1"/>
        <end position="29"/>
    </location>
</feature>
<accession>A0A4Y2GTC1</accession>
<feature type="region of interest" description="Disordered" evidence="1">
    <location>
        <begin position="65"/>
        <end position="87"/>
    </location>
</feature>
<dbReference type="EMBL" id="BGPR01001528">
    <property type="protein sequence ID" value="GBM56099.1"/>
    <property type="molecule type" value="Genomic_DNA"/>
</dbReference>
<dbReference type="AlphaFoldDB" id="A0A4Y2GTC1"/>
<keyword evidence="3" id="KW-1185">Reference proteome</keyword>
<evidence type="ECO:0000313" key="2">
    <source>
        <dbReference type="EMBL" id="GBM56099.1"/>
    </source>
</evidence>
<evidence type="ECO:0000313" key="3">
    <source>
        <dbReference type="Proteomes" id="UP000499080"/>
    </source>
</evidence>